<protein>
    <submittedName>
        <fullName evidence="2">Uncharacterized protein</fullName>
    </submittedName>
</protein>
<keyword evidence="1" id="KW-1133">Transmembrane helix</keyword>
<proteinExistence type="predicted"/>
<reference evidence="2" key="1">
    <citation type="journal article" date="2020" name="Nature">
        <title>Giant virus diversity and host interactions through global metagenomics.</title>
        <authorList>
            <person name="Schulz F."/>
            <person name="Roux S."/>
            <person name="Paez-Espino D."/>
            <person name="Jungbluth S."/>
            <person name="Walsh D.A."/>
            <person name="Denef V.J."/>
            <person name="McMahon K.D."/>
            <person name="Konstantinidis K.T."/>
            <person name="Eloe-Fadrosh E.A."/>
            <person name="Kyrpides N.C."/>
            <person name="Woyke T."/>
        </authorList>
    </citation>
    <scope>NUCLEOTIDE SEQUENCE</scope>
    <source>
        <strain evidence="2">GVMAG-M-3300010354-11</strain>
    </source>
</reference>
<dbReference type="AlphaFoldDB" id="A0A6C0BFJ0"/>
<name>A0A6C0BFJ0_9ZZZZ</name>
<feature type="transmembrane region" description="Helical" evidence="1">
    <location>
        <begin position="189"/>
        <end position="208"/>
    </location>
</feature>
<evidence type="ECO:0000256" key="1">
    <source>
        <dbReference type="SAM" id="Phobius"/>
    </source>
</evidence>
<sequence>MGLPVADAGGQVATTTGAIATTTATIATNTVSNAVDQAIATTDLTLEEKERQLTRGERFAKWVEEKAAEGKWYAQLIQSFADKKARWSAGIAEKRARWSVKLAKFTVQFNKFMQMIARFFPFIKVMMIIIMIFTDFLKYVMMAIAAIFIGLLIVLHKLLAVPGIYHIPMGLFWWFTAFIPWWITTVVYVALSLVILIFCLLLTIINFMSAGSLQNLIFCENSPTAWYKTVSHHLNNQFNRGFMCSKPCREGFAPSASGMFCIRNPKSQPDYCPQAQVMRLYTGVGRKDSKYIFPDFNTTLNMKYRTSMPADRETMLKEHFIQRQRFLETCNDKFKDLDYITLGICSNLDIIEKDNLYGLTKPEIGKLKNVCAQAFCTANKTYPFCAALSDLGAEDDEILLKMLVKFAISIIVFVIIFVTLVKIVKEF</sequence>
<accession>A0A6C0BFJ0</accession>
<evidence type="ECO:0000313" key="2">
    <source>
        <dbReference type="EMBL" id="QHS90514.1"/>
    </source>
</evidence>
<keyword evidence="1" id="KW-0472">Membrane</keyword>
<keyword evidence="1" id="KW-0812">Transmembrane</keyword>
<feature type="transmembrane region" description="Helical" evidence="1">
    <location>
        <begin position="139"/>
        <end position="156"/>
    </location>
</feature>
<dbReference type="EMBL" id="MN739140">
    <property type="protein sequence ID" value="QHS90514.1"/>
    <property type="molecule type" value="Genomic_DNA"/>
</dbReference>
<feature type="transmembrane region" description="Helical" evidence="1">
    <location>
        <begin position="403"/>
        <end position="424"/>
    </location>
</feature>
<feature type="transmembrane region" description="Helical" evidence="1">
    <location>
        <begin position="115"/>
        <end position="133"/>
    </location>
</feature>
<organism evidence="2">
    <name type="scientific">viral metagenome</name>
    <dbReference type="NCBI Taxonomy" id="1070528"/>
    <lineage>
        <taxon>unclassified sequences</taxon>
        <taxon>metagenomes</taxon>
        <taxon>organismal metagenomes</taxon>
    </lineage>
</organism>